<dbReference type="Proteomes" id="UP000199759">
    <property type="component" value="Unassembled WGS sequence"/>
</dbReference>
<keyword evidence="2" id="KW-1185">Reference proteome</keyword>
<dbReference type="InterPro" id="IPR053759">
    <property type="entry name" value="CDI_Immunity_Comp"/>
</dbReference>
<evidence type="ECO:0000313" key="1">
    <source>
        <dbReference type="EMBL" id="SDL90209.1"/>
    </source>
</evidence>
<name>A0A1G9NUY8_9PROT</name>
<dbReference type="EMBL" id="FNHG01000003">
    <property type="protein sequence ID" value="SDL90209.1"/>
    <property type="molecule type" value="Genomic_DNA"/>
</dbReference>
<evidence type="ECO:0000313" key="2">
    <source>
        <dbReference type="Proteomes" id="UP000199759"/>
    </source>
</evidence>
<dbReference type="OrthoDB" id="8481943at2"/>
<accession>A0A1G9NUY8</accession>
<sequence>MSISYFGHSALDITRTRRRLEHLRQARPDWFSGPLELTDARPLGPFGAEIAREFGIEAQCIFGLHLRDKTQIAALEPALDFIYEVFGTEHVVMSWEMDRVRPAAAPGPGLGLD</sequence>
<dbReference type="Gene3D" id="3.30.70.2920">
    <property type="match status" value="1"/>
</dbReference>
<dbReference type="AlphaFoldDB" id="A0A1G9NUY8"/>
<gene>
    <name evidence="1" type="ORF">SAMN04488568_1031</name>
</gene>
<dbReference type="STRING" id="144026.SAMN04488568_1031"/>
<organism evidence="1 2">
    <name type="scientific">Maricaulis salignorans</name>
    <dbReference type="NCBI Taxonomy" id="144026"/>
    <lineage>
        <taxon>Bacteria</taxon>
        <taxon>Pseudomonadati</taxon>
        <taxon>Pseudomonadota</taxon>
        <taxon>Alphaproteobacteria</taxon>
        <taxon>Maricaulales</taxon>
        <taxon>Maricaulaceae</taxon>
        <taxon>Maricaulis</taxon>
    </lineage>
</organism>
<dbReference type="RefSeq" id="WP_091766938.1">
    <property type="nucleotide sequence ID" value="NZ_FNHG01000003.1"/>
</dbReference>
<reference evidence="1 2" key="1">
    <citation type="submission" date="2016-10" db="EMBL/GenBank/DDBJ databases">
        <authorList>
            <person name="de Groot N.N."/>
        </authorList>
    </citation>
    <scope>NUCLEOTIDE SEQUENCE [LARGE SCALE GENOMIC DNA]</scope>
    <source>
        <strain evidence="1 2">DSM 16077</strain>
    </source>
</reference>
<proteinExistence type="predicted"/>
<protein>
    <submittedName>
        <fullName evidence="1">Uncharacterized protein</fullName>
    </submittedName>
</protein>